<dbReference type="KEGG" id="nsh:GXM_00715"/>
<proteinExistence type="predicted"/>
<protein>
    <submittedName>
        <fullName evidence="2">Uncharacterized protein</fullName>
    </submittedName>
</protein>
<reference evidence="2 3" key="1">
    <citation type="submission" date="2019-10" db="EMBL/GenBank/DDBJ databases">
        <title>Genomic and transcriptomic insights into the perfect genentic adaptation of a filamentous nitrogen-fixing cyanobacterium to rice fields.</title>
        <authorList>
            <person name="Chen Z."/>
        </authorList>
    </citation>
    <scope>NUCLEOTIDE SEQUENCE [LARGE SCALE GENOMIC DNA]</scope>
    <source>
        <strain evidence="2">CCNUC1</strain>
    </source>
</reference>
<evidence type="ECO:0000313" key="3">
    <source>
        <dbReference type="Proteomes" id="UP000326678"/>
    </source>
</evidence>
<dbReference type="Proteomes" id="UP000326678">
    <property type="component" value="Chromosome Gxm1"/>
</dbReference>
<accession>A0A5P8VS30</accession>
<dbReference type="AlphaFoldDB" id="A0A5P8VS30"/>
<keyword evidence="3" id="KW-1185">Reference proteome</keyword>
<evidence type="ECO:0000256" key="1">
    <source>
        <dbReference type="SAM" id="Phobius"/>
    </source>
</evidence>
<organism evidence="2 3">
    <name type="scientific">Nostoc sphaeroides CCNUC1</name>
    <dbReference type="NCBI Taxonomy" id="2653204"/>
    <lineage>
        <taxon>Bacteria</taxon>
        <taxon>Bacillati</taxon>
        <taxon>Cyanobacteriota</taxon>
        <taxon>Cyanophyceae</taxon>
        <taxon>Nostocales</taxon>
        <taxon>Nostocaceae</taxon>
        <taxon>Nostoc</taxon>
    </lineage>
</organism>
<sequence length="38" mass="4109">MSTTGYAYAPSSLALCILMKALLKQRRSLDATALAIKH</sequence>
<keyword evidence="1" id="KW-0472">Membrane</keyword>
<feature type="transmembrane region" description="Helical" evidence="1">
    <location>
        <begin position="6"/>
        <end position="23"/>
    </location>
</feature>
<dbReference type="EMBL" id="CP045226">
    <property type="protein sequence ID" value="QFS43242.1"/>
    <property type="molecule type" value="Genomic_DNA"/>
</dbReference>
<gene>
    <name evidence="2" type="ORF">GXM_00715</name>
</gene>
<evidence type="ECO:0000313" key="2">
    <source>
        <dbReference type="EMBL" id="QFS43242.1"/>
    </source>
</evidence>
<name>A0A5P8VS30_9NOSO</name>
<keyword evidence="1" id="KW-0812">Transmembrane</keyword>
<keyword evidence="1" id="KW-1133">Transmembrane helix</keyword>